<keyword evidence="2" id="KW-1185">Reference proteome</keyword>
<organism evidence="1 2">
    <name type="scientific">Yersinia entomophaga</name>
    <dbReference type="NCBI Taxonomy" id="935293"/>
    <lineage>
        <taxon>Bacteria</taxon>
        <taxon>Pseudomonadati</taxon>
        <taxon>Pseudomonadota</taxon>
        <taxon>Gammaproteobacteria</taxon>
        <taxon>Enterobacterales</taxon>
        <taxon>Yersiniaceae</taxon>
        <taxon>Yersinia</taxon>
    </lineage>
</organism>
<proteinExistence type="predicted"/>
<reference evidence="2" key="1">
    <citation type="journal article" date="2016" name="Toxins">
        <title>The Draft Genome Sequence of the Yersinia entomophaga Entomopathogenic Type Strain MH96T.</title>
        <authorList>
            <person name="Hurst M.R."/>
            <person name="Beattie A."/>
            <person name="Altermann E."/>
            <person name="Moraga R.M."/>
            <person name="Harper L.A."/>
            <person name="Calder J."/>
            <person name="Laugraud A."/>
        </authorList>
    </citation>
    <scope>NUCLEOTIDE SEQUENCE [LARGE SCALE GENOMIC DNA]</scope>
    <source>
        <strain evidence="2">MH96</strain>
    </source>
</reference>
<dbReference type="EMBL" id="CP010029">
    <property type="protein sequence ID" value="ANI29623.1"/>
    <property type="molecule type" value="Genomic_DNA"/>
</dbReference>
<sequence>MYGNPNAVTDRRLKKPNIEMNGWQLKANSEENHIKNIDENQKSKRAINNYRPFLSLRGCCS</sequence>
<accession>A0ABN4PRK4</accession>
<name>A0ABN4PRK4_YERET</name>
<protein>
    <submittedName>
        <fullName evidence="1">Uncharacterized protein</fullName>
    </submittedName>
</protein>
<gene>
    <name evidence="1" type="ORF">PL78_07240</name>
</gene>
<dbReference type="Proteomes" id="UP000266744">
    <property type="component" value="Chromosome"/>
</dbReference>
<evidence type="ECO:0000313" key="2">
    <source>
        <dbReference type="Proteomes" id="UP000266744"/>
    </source>
</evidence>
<evidence type="ECO:0000313" key="1">
    <source>
        <dbReference type="EMBL" id="ANI29623.1"/>
    </source>
</evidence>